<protein>
    <submittedName>
        <fullName evidence="1">Uncharacterized protein</fullName>
    </submittedName>
</protein>
<sequence>MITSLSTSVVSEQRVPTCGRDGKEVFRGGAVSGPRRLRRHFLDSNVKPSLSSLKNIGAGVYYVLPFGFWECQEWECRDLTQ</sequence>
<reference evidence="1 2" key="1">
    <citation type="submission" date="2019-05" db="EMBL/GenBank/DDBJ databases">
        <title>Another draft genome of Portunus trituberculatus and its Hox gene families provides insights of decapod evolution.</title>
        <authorList>
            <person name="Jeong J.-H."/>
            <person name="Song I."/>
            <person name="Kim S."/>
            <person name="Choi T."/>
            <person name="Kim D."/>
            <person name="Ryu S."/>
            <person name="Kim W."/>
        </authorList>
    </citation>
    <scope>NUCLEOTIDE SEQUENCE [LARGE SCALE GENOMIC DNA]</scope>
    <source>
        <tissue evidence="1">Muscle</tissue>
    </source>
</reference>
<comment type="caution">
    <text evidence="1">The sequence shown here is derived from an EMBL/GenBank/DDBJ whole genome shotgun (WGS) entry which is preliminary data.</text>
</comment>
<dbReference type="AlphaFoldDB" id="A0A5B7CFB2"/>
<gene>
    <name evidence="1" type="ORF">E2C01_000893</name>
</gene>
<name>A0A5B7CFB2_PORTR</name>
<proteinExistence type="predicted"/>
<evidence type="ECO:0000313" key="1">
    <source>
        <dbReference type="EMBL" id="MPC08312.1"/>
    </source>
</evidence>
<evidence type="ECO:0000313" key="2">
    <source>
        <dbReference type="Proteomes" id="UP000324222"/>
    </source>
</evidence>
<dbReference type="EMBL" id="VSRR010000024">
    <property type="protein sequence ID" value="MPC08312.1"/>
    <property type="molecule type" value="Genomic_DNA"/>
</dbReference>
<dbReference type="Proteomes" id="UP000324222">
    <property type="component" value="Unassembled WGS sequence"/>
</dbReference>
<organism evidence="1 2">
    <name type="scientific">Portunus trituberculatus</name>
    <name type="common">Swimming crab</name>
    <name type="synonym">Neptunus trituberculatus</name>
    <dbReference type="NCBI Taxonomy" id="210409"/>
    <lineage>
        <taxon>Eukaryota</taxon>
        <taxon>Metazoa</taxon>
        <taxon>Ecdysozoa</taxon>
        <taxon>Arthropoda</taxon>
        <taxon>Crustacea</taxon>
        <taxon>Multicrustacea</taxon>
        <taxon>Malacostraca</taxon>
        <taxon>Eumalacostraca</taxon>
        <taxon>Eucarida</taxon>
        <taxon>Decapoda</taxon>
        <taxon>Pleocyemata</taxon>
        <taxon>Brachyura</taxon>
        <taxon>Eubrachyura</taxon>
        <taxon>Portunoidea</taxon>
        <taxon>Portunidae</taxon>
        <taxon>Portuninae</taxon>
        <taxon>Portunus</taxon>
    </lineage>
</organism>
<keyword evidence="2" id="KW-1185">Reference proteome</keyword>
<accession>A0A5B7CFB2</accession>